<name>A0A225D429_9BACT</name>
<comment type="caution">
    <text evidence="1">The sequence shown here is derived from an EMBL/GenBank/DDBJ whole genome shotgun (WGS) entry which is preliminary data.</text>
</comment>
<accession>A0A225D429</accession>
<reference evidence="2" key="1">
    <citation type="submission" date="2017-06" db="EMBL/GenBank/DDBJ databases">
        <title>Genome analysis of Fimbriiglobus ruber SP5, the first member of the order Planctomycetales with confirmed chitinolytic capability.</title>
        <authorList>
            <person name="Ravin N.V."/>
            <person name="Rakitin A.L."/>
            <person name="Ivanova A.A."/>
            <person name="Beletsky A.V."/>
            <person name="Kulichevskaya I.S."/>
            <person name="Mardanov A.V."/>
            <person name="Dedysh S.N."/>
        </authorList>
    </citation>
    <scope>NUCLEOTIDE SEQUENCE [LARGE SCALE GENOMIC DNA]</scope>
    <source>
        <strain evidence="2">SP5</strain>
    </source>
</reference>
<evidence type="ECO:0000313" key="2">
    <source>
        <dbReference type="Proteomes" id="UP000214646"/>
    </source>
</evidence>
<proteinExistence type="predicted"/>
<dbReference type="EMBL" id="NIDE01000020">
    <property type="protein sequence ID" value="OWK34394.1"/>
    <property type="molecule type" value="Genomic_DNA"/>
</dbReference>
<keyword evidence="2" id="KW-1185">Reference proteome</keyword>
<organism evidence="1 2">
    <name type="scientific">Fimbriiglobus ruber</name>
    <dbReference type="NCBI Taxonomy" id="1908690"/>
    <lineage>
        <taxon>Bacteria</taxon>
        <taxon>Pseudomonadati</taxon>
        <taxon>Planctomycetota</taxon>
        <taxon>Planctomycetia</taxon>
        <taxon>Gemmatales</taxon>
        <taxon>Gemmataceae</taxon>
        <taxon>Fimbriiglobus</taxon>
    </lineage>
</organism>
<sequence>MGDARSASGSTSPSPIRQARKLVLQANYDDAVRAVVQFGAGVGLVYDADDGRTYCMESSFVGDSTKPFSDVQKVVSLFQKQLYAHLLDASGCIKPTADVTPQ</sequence>
<gene>
    <name evidence="1" type="ORF">FRUB_10365</name>
</gene>
<dbReference type="AlphaFoldDB" id="A0A225D429"/>
<protein>
    <submittedName>
        <fullName evidence="1">Uncharacterized protein</fullName>
    </submittedName>
</protein>
<dbReference type="Proteomes" id="UP000214646">
    <property type="component" value="Unassembled WGS sequence"/>
</dbReference>
<evidence type="ECO:0000313" key="1">
    <source>
        <dbReference type="EMBL" id="OWK34394.1"/>
    </source>
</evidence>